<evidence type="ECO:0000313" key="6">
    <source>
        <dbReference type="EMBL" id="AUG32059.1"/>
    </source>
</evidence>
<name>A0A2H4ZNI2_9EUKA</name>
<comment type="subcellular location">
    <subcellularLocation>
        <location evidence="1">Plastid</location>
    </subcellularLocation>
</comment>
<protein>
    <recommendedName>
        <fullName evidence="3">Uncharacterized protein ycf33</fullName>
    </recommendedName>
</protein>
<keyword evidence="5" id="KW-0472">Membrane</keyword>
<evidence type="ECO:0000256" key="2">
    <source>
        <dbReference type="ARBA" id="ARBA00010985"/>
    </source>
</evidence>
<reference evidence="6" key="1">
    <citation type="submission" date="2017-10" db="EMBL/GenBank/DDBJ databases">
        <title>Paulinella longichromatophora chromatophore genome.</title>
        <authorList>
            <person name="Lhee D."/>
            <person name="Yoon H.S."/>
        </authorList>
    </citation>
    <scope>NUCLEOTIDE SEQUENCE</scope>
</reference>
<keyword evidence="5" id="KW-1133">Transmembrane helix</keyword>
<dbReference type="EMBL" id="MG264610">
    <property type="protein sequence ID" value="AUG32059.1"/>
    <property type="molecule type" value="Genomic_DNA"/>
</dbReference>
<proteinExistence type="inferred from homology"/>
<gene>
    <name evidence="6" type="primary">ycf33</name>
    <name evidence="6" type="ORF">PLO_044</name>
</gene>
<dbReference type="InterPro" id="IPR008470">
    <property type="entry name" value="Uncharacterised_Ycf33"/>
</dbReference>
<evidence type="ECO:0000256" key="4">
    <source>
        <dbReference type="ARBA" id="ARBA00022640"/>
    </source>
</evidence>
<dbReference type="GO" id="GO:0009536">
    <property type="term" value="C:plastid"/>
    <property type="evidence" value="ECO:0007669"/>
    <property type="project" value="UniProtKB-SubCell"/>
</dbReference>
<sequence length="73" mass="8025">MILIMKEFFINVIRYPRYLIAFSLGVINSIVEPLAERANNPVTTIALISAFISGVISLGLILRAMVNTSSLTL</sequence>
<keyword evidence="4 6" id="KW-0934">Plastid</keyword>
<keyword evidence="5" id="KW-0812">Transmembrane</keyword>
<evidence type="ECO:0000256" key="5">
    <source>
        <dbReference type="SAM" id="Phobius"/>
    </source>
</evidence>
<evidence type="ECO:0000256" key="1">
    <source>
        <dbReference type="ARBA" id="ARBA00004474"/>
    </source>
</evidence>
<evidence type="ECO:0000256" key="3">
    <source>
        <dbReference type="ARBA" id="ARBA00021584"/>
    </source>
</evidence>
<dbReference type="Pfam" id="PF05421">
    <property type="entry name" value="DUF751"/>
    <property type="match status" value="1"/>
</dbReference>
<dbReference type="AlphaFoldDB" id="A0A2H4ZNI2"/>
<feature type="transmembrane region" description="Helical" evidence="5">
    <location>
        <begin position="43"/>
        <end position="66"/>
    </location>
</feature>
<accession>A0A2H4ZNI2</accession>
<feature type="transmembrane region" description="Helical" evidence="5">
    <location>
        <begin position="12"/>
        <end position="31"/>
    </location>
</feature>
<geneLocation type="plastid" evidence="6"/>
<organism evidence="6">
    <name type="scientific">Paulinella longichromatophora</name>
    <dbReference type="NCBI Taxonomy" id="1708747"/>
    <lineage>
        <taxon>Eukaryota</taxon>
        <taxon>Sar</taxon>
        <taxon>Rhizaria</taxon>
        <taxon>Cercozoa</taxon>
        <taxon>Imbricatea</taxon>
        <taxon>Silicofilosea</taxon>
        <taxon>Euglyphida</taxon>
        <taxon>Paulinellidae</taxon>
        <taxon>Paulinella</taxon>
    </lineage>
</organism>
<comment type="similarity">
    <text evidence="2">Belongs to the ycf33 family.</text>
</comment>